<dbReference type="InterPro" id="IPR032523">
    <property type="entry name" value="CcmF_C"/>
</dbReference>
<comment type="similarity">
    <text evidence="2">Belongs to the CcmF/CycK/Ccl1/NrfE/CcsA family.</text>
</comment>
<feature type="transmembrane region" description="Helical" evidence="10">
    <location>
        <begin position="39"/>
        <end position="61"/>
    </location>
</feature>
<reference evidence="13" key="1">
    <citation type="submission" date="2021-02" db="EMBL/GenBank/DDBJ databases">
        <title>Thiocyanate and organic carbon inputs drive convergent selection for specific autotrophic Afipia and Thiobacillus strains within complex microbiomes.</title>
        <authorList>
            <person name="Huddy R.J."/>
            <person name="Sachdeva R."/>
            <person name="Kadzinga F."/>
            <person name="Kantor R.S."/>
            <person name="Harrison S.T.L."/>
            <person name="Banfield J.F."/>
        </authorList>
    </citation>
    <scope>NUCLEOTIDE SEQUENCE</scope>
    <source>
        <strain evidence="13">SCN18_10_11_15_R4_P_38_20</strain>
    </source>
</reference>
<feature type="transmembrane region" description="Helical" evidence="10">
    <location>
        <begin position="95"/>
        <end position="113"/>
    </location>
</feature>
<dbReference type="GO" id="GO:0017004">
    <property type="term" value="P:cytochrome complex assembly"/>
    <property type="evidence" value="ECO:0007669"/>
    <property type="project" value="UniProtKB-KW"/>
</dbReference>
<dbReference type="Proteomes" id="UP000664414">
    <property type="component" value="Unassembled WGS sequence"/>
</dbReference>
<dbReference type="AlphaFoldDB" id="A0A8J7TSX8"/>
<feature type="domain" description="Cytochrome c assembly protein" evidence="11">
    <location>
        <begin position="88"/>
        <end position="297"/>
    </location>
</feature>
<evidence type="ECO:0000256" key="8">
    <source>
        <dbReference type="ARBA" id="ARBA00023136"/>
    </source>
</evidence>
<feature type="transmembrane region" description="Helical" evidence="10">
    <location>
        <begin position="606"/>
        <end position="627"/>
    </location>
</feature>
<proteinExistence type="inferred from homology"/>
<keyword evidence="3" id="KW-1003">Cell membrane</keyword>
<evidence type="ECO:0000256" key="6">
    <source>
        <dbReference type="ARBA" id="ARBA00022748"/>
    </source>
</evidence>
<dbReference type="PANTHER" id="PTHR43653:SF1">
    <property type="entry name" value="CYTOCHROME C-TYPE BIOGENESIS PROTEIN CCMF"/>
    <property type="match status" value="1"/>
</dbReference>
<comment type="subcellular location">
    <subcellularLocation>
        <location evidence="1">Cell inner membrane</location>
        <topology evidence="1">Multi-pass membrane protein</topology>
    </subcellularLocation>
</comment>
<dbReference type="GO" id="GO:0005886">
    <property type="term" value="C:plasma membrane"/>
    <property type="evidence" value="ECO:0007669"/>
    <property type="project" value="UniProtKB-SubCell"/>
</dbReference>
<feature type="transmembrane region" description="Helical" evidence="10">
    <location>
        <begin position="479"/>
        <end position="501"/>
    </location>
</feature>
<dbReference type="GO" id="GO:0020037">
    <property type="term" value="F:heme binding"/>
    <property type="evidence" value="ECO:0007669"/>
    <property type="project" value="InterPro"/>
</dbReference>
<evidence type="ECO:0000256" key="1">
    <source>
        <dbReference type="ARBA" id="ARBA00004429"/>
    </source>
</evidence>
<feature type="transmembrane region" description="Helical" evidence="10">
    <location>
        <begin position="426"/>
        <end position="444"/>
    </location>
</feature>
<feature type="transmembrane region" description="Helical" evidence="10">
    <location>
        <begin position="209"/>
        <end position="231"/>
    </location>
</feature>
<comment type="function">
    <text evidence="9">Required for the biogenesis of c-type cytochromes. Possible subunit of a heme lyase.</text>
</comment>
<keyword evidence="13" id="KW-0456">Lyase</keyword>
<accession>A0A8J7TSX8</accession>
<dbReference type="GO" id="GO:0016829">
    <property type="term" value="F:lyase activity"/>
    <property type="evidence" value="ECO:0007669"/>
    <property type="project" value="UniProtKB-KW"/>
</dbReference>
<feature type="transmembrane region" description="Helical" evidence="10">
    <location>
        <begin position="314"/>
        <end position="333"/>
    </location>
</feature>
<name>A0A8J7TSX8_9PROT</name>
<organism evidence="13 14">
    <name type="scientific">Candidatus Paracaedimonas acanthamoebae</name>
    <dbReference type="NCBI Taxonomy" id="244581"/>
    <lineage>
        <taxon>Bacteria</taxon>
        <taxon>Pseudomonadati</taxon>
        <taxon>Pseudomonadota</taxon>
        <taxon>Alphaproteobacteria</taxon>
        <taxon>Holosporales</taxon>
        <taxon>Caedimonadaceae</taxon>
        <taxon>Candidatus Paracaedimonas</taxon>
    </lineage>
</organism>
<keyword evidence="7 10" id="KW-1133">Transmembrane helix</keyword>
<feature type="domain" description="Cytochrome c-type biogenesis protein CcmF C-terminal" evidence="12">
    <location>
        <begin position="322"/>
        <end position="622"/>
    </location>
</feature>
<evidence type="ECO:0000256" key="2">
    <source>
        <dbReference type="ARBA" id="ARBA00009186"/>
    </source>
</evidence>
<evidence type="ECO:0000256" key="10">
    <source>
        <dbReference type="SAM" id="Phobius"/>
    </source>
</evidence>
<sequence length="635" mass="71581">MNEFGESALYAAVIIMLINSVVPLFLVKKQTHFALQLGRLGAFSSFILLTLSFLTLIYAFLMSDFSLQIVASHSHSKTPLLYKITGVWGNHEGSMILWVWALTFYTFLMQVRSSSEGTSFIKTRLKLLSIQSGLGIGFLAYVLILANPFMRAMNIAYEGQDLNAVLQDPALAIHPPLLYLGYVGFSVPYSYAIVGLIENKITPSWARSLRRWVLMSWIFLTLGIATGSFWAYYELGWGGYWFWDPVENAALMPWLLGTALIHSLLALEKKGSFKFWGPLLGIITFILCLIGTYLVRSGAINSVHSFATDPTRGAFIFGFTVLISCIGIGFFIYRAPKLTSSHSFHLFSREGGITVNNFLLTLMSGLILLGTISPLLGEFWLTRKLVVGSDYFQMMVIPLTFLMMIFMIGGPIFVWAHTTRKQLSRWVNFLILGSILIFGVLGFGSCQLSFGVVGLVLTSLILLSSFMEWRRRNLKLNSYAMLFAHSGMAISIMGMCILNLWSSKTTILLKEGEKTNYQGYTFYLKEIKTYKMPTYEARQAYLEINNGQEKPQLMVPEKRFYQSSQVLTTEVALKHHWLTDLYIVLGGVLPKKRWVFEIAVYPGIQLLWIGALLMALGGFISLVLAFLRQKKVMKI</sequence>
<dbReference type="InterPro" id="IPR003568">
    <property type="entry name" value="Cyt_c_biogenesis_CcmF"/>
</dbReference>
<keyword evidence="6" id="KW-0201">Cytochrome c-type biogenesis</keyword>
<dbReference type="PANTHER" id="PTHR43653">
    <property type="entry name" value="CYTOCHROME C ASSEMBLY PROTEIN-RELATED"/>
    <property type="match status" value="1"/>
</dbReference>
<evidence type="ECO:0000256" key="9">
    <source>
        <dbReference type="ARBA" id="ARBA00037230"/>
    </source>
</evidence>
<feature type="transmembrane region" description="Helical" evidence="10">
    <location>
        <begin position="125"/>
        <end position="144"/>
    </location>
</feature>
<dbReference type="Pfam" id="PF16327">
    <property type="entry name" value="CcmF_C"/>
    <property type="match status" value="1"/>
</dbReference>
<evidence type="ECO:0000259" key="11">
    <source>
        <dbReference type="Pfam" id="PF01578"/>
    </source>
</evidence>
<dbReference type="Pfam" id="PF01578">
    <property type="entry name" value="Cytochrom_C_asm"/>
    <property type="match status" value="1"/>
</dbReference>
<feature type="transmembrane region" description="Helical" evidence="10">
    <location>
        <begin position="353"/>
        <end position="372"/>
    </location>
</feature>
<evidence type="ECO:0000259" key="12">
    <source>
        <dbReference type="Pfam" id="PF16327"/>
    </source>
</evidence>
<dbReference type="GO" id="GO:0015232">
    <property type="term" value="F:heme transmembrane transporter activity"/>
    <property type="evidence" value="ECO:0007669"/>
    <property type="project" value="InterPro"/>
</dbReference>
<evidence type="ECO:0000256" key="5">
    <source>
        <dbReference type="ARBA" id="ARBA00022692"/>
    </source>
</evidence>
<evidence type="ECO:0000313" key="14">
    <source>
        <dbReference type="Proteomes" id="UP000664414"/>
    </source>
</evidence>
<dbReference type="PRINTS" id="PR01411">
    <property type="entry name" value="CCMFBIOGNSIS"/>
</dbReference>
<feature type="transmembrane region" description="Helical" evidence="10">
    <location>
        <begin position="177"/>
        <end position="197"/>
    </location>
</feature>
<keyword evidence="4" id="KW-0997">Cell inner membrane</keyword>
<evidence type="ECO:0000256" key="4">
    <source>
        <dbReference type="ARBA" id="ARBA00022519"/>
    </source>
</evidence>
<feature type="transmembrane region" description="Helical" evidence="10">
    <location>
        <begin position="275"/>
        <end position="294"/>
    </location>
</feature>
<dbReference type="EMBL" id="JAFKGL010000010">
    <property type="protein sequence ID" value="MBN9412390.1"/>
    <property type="molecule type" value="Genomic_DNA"/>
</dbReference>
<evidence type="ECO:0000256" key="7">
    <source>
        <dbReference type="ARBA" id="ARBA00022989"/>
    </source>
</evidence>
<dbReference type="InterPro" id="IPR002541">
    <property type="entry name" value="Cyt_c_assembly"/>
</dbReference>
<feature type="transmembrane region" description="Helical" evidence="10">
    <location>
        <begin position="450"/>
        <end position="467"/>
    </location>
</feature>
<keyword evidence="5 10" id="KW-0812">Transmembrane</keyword>
<gene>
    <name evidence="13" type="ORF">J0H12_00490</name>
</gene>
<feature type="transmembrane region" description="Helical" evidence="10">
    <location>
        <begin position="7"/>
        <end position="27"/>
    </location>
</feature>
<protein>
    <submittedName>
        <fullName evidence="13">Heme lyase CcmF/NrfE family subunit</fullName>
    </submittedName>
</protein>
<feature type="transmembrane region" description="Helical" evidence="10">
    <location>
        <begin position="392"/>
        <end position="414"/>
    </location>
</feature>
<evidence type="ECO:0000313" key="13">
    <source>
        <dbReference type="EMBL" id="MBN9412390.1"/>
    </source>
</evidence>
<evidence type="ECO:0000256" key="3">
    <source>
        <dbReference type="ARBA" id="ARBA00022475"/>
    </source>
</evidence>
<comment type="caution">
    <text evidence="13">The sequence shown here is derived from an EMBL/GenBank/DDBJ whole genome shotgun (WGS) entry which is preliminary data.</text>
</comment>
<keyword evidence="8 10" id="KW-0472">Membrane</keyword>
<feature type="transmembrane region" description="Helical" evidence="10">
    <location>
        <begin position="251"/>
        <end position="268"/>
    </location>
</feature>
<dbReference type="InterPro" id="IPR003567">
    <property type="entry name" value="Cyt_c_biogenesis"/>
</dbReference>
<dbReference type="PRINTS" id="PR01410">
    <property type="entry name" value="CCBIOGENESIS"/>
</dbReference>